<keyword evidence="4 6" id="KW-1133">Transmembrane helix</keyword>
<evidence type="ECO:0000256" key="6">
    <source>
        <dbReference type="SAM" id="Phobius"/>
    </source>
</evidence>
<evidence type="ECO:0000256" key="2">
    <source>
        <dbReference type="ARBA" id="ARBA00007524"/>
    </source>
</evidence>
<dbReference type="RefSeq" id="WP_045056913.1">
    <property type="nucleotide sequence ID" value="NZ_CAWMDP010000034.1"/>
</dbReference>
<keyword evidence="8" id="KW-1185">Reference proteome</keyword>
<evidence type="ECO:0000256" key="3">
    <source>
        <dbReference type="ARBA" id="ARBA00022692"/>
    </source>
</evidence>
<organism evidence="7 8">
    <name type="scientific">Aliterella atlantica CENA595</name>
    <dbReference type="NCBI Taxonomy" id="1618023"/>
    <lineage>
        <taxon>Bacteria</taxon>
        <taxon>Bacillati</taxon>
        <taxon>Cyanobacteriota</taxon>
        <taxon>Cyanophyceae</taxon>
        <taxon>Chroococcidiopsidales</taxon>
        <taxon>Aliterellaceae</taxon>
        <taxon>Aliterella</taxon>
    </lineage>
</organism>
<dbReference type="AlphaFoldDB" id="A0A0D8ZLZ1"/>
<keyword evidence="5 6" id="KW-0472">Membrane</keyword>
<accession>A0A0D8ZLZ1</accession>
<comment type="similarity">
    <text evidence="2">Belongs to the TspO/BZRP family.</text>
</comment>
<sequence length="157" mass="17222">MIQSWMVIAAVTALVAVGGVLFKPRDLKWAIGLRRPKWLTFEPLIPVIWTAIFICGAWSANIVWQQNPGSTKIWLLMSLYLLLEIVTVSYTSVTLRLRSLQVGTILGGSGAVLSIILALAVFPISRLAAGLLLPYIIWSPVGTYTTEEMIQLNPGAE</sequence>
<dbReference type="EMBL" id="JYON01000035">
    <property type="protein sequence ID" value="KJH69745.1"/>
    <property type="molecule type" value="Genomic_DNA"/>
</dbReference>
<dbReference type="CDD" id="cd15904">
    <property type="entry name" value="TSPO_MBR"/>
    <property type="match status" value="1"/>
</dbReference>
<dbReference type="InterPro" id="IPR004307">
    <property type="entry name" value="TspO_MBR"/>
</dbReference>
<gene>
    <name evidence="7" type="ORF">UH38_22335</name>
</gene>
<dbReference type="Gene3D" id="1.20.1260.100">
    <property type="entry name" value="TspO/MBR protein"/>
    <property type="match status" value="1"/>
</dbReference>
<dbReference type="GO" id="GO:0016020">
    <property type="term" value="C:membrane"/>
    <property type="evidence" value="ECO:0007669"/>
    <property type="project" value="UniProtKB-SubCell"/>
</dbReference>
<feature type="transmembrane region" description="Helical" evidence="6">
    <location>
        <begin position="46"/>
        <end position="64"/>
    </location>
</feature>
<proteinExistence type="inferred from homology"/>
<keyword evidence="3 6" id="KW-0812">Transmembrane</keyword>
<evidence type="ECO:0000256" key="5">
    <source>
        <dbReference type="ARBA" id="ARBA00023136"/>
    </source>
</evidence>
<protein>
    <submittedName>
        <fullName evidence="7">TspO/MBR-like protein</fullName>
    </submittedName>
</protein>
<dbReference type="PATRIC" id="fig|1618023.3.peg.2983"/>
<dbReference type="STRING" id="1618023.UH38_22335"/>
<feature type="transmembrane region" description="Helical" evidence="6">
    <location>
        <begin position="73"/>
        <end position="93"/>
    </location>
</feature>
<evidence type="ECO:0000256" key="4">
    <source>
        <dbReference type="ARBA" id="ARBA00022989"/>
    </source>
</evidence>
<dbReference type="PIRSF" id="PIRSF005859">
    <property type="entry name" value="PBR"/>
    <property type="match status" value="1"/>
</dbReference>
<feature type="transmembrane region" description="Helical" evidence="6">
    <location>
        <begin position="105"/>
        <end position="124"/>
    </location>
</feature>
<dbReference type="Pfam" id="PF03073">
    <property type="entry name" value="TspO_MBR"/>
    <property type="match status" value="1"/>
</dbReference>
<dbReference type="Proteomes" id="UP000032452">
    <property type="component" value="Unassembled WGS sequence"/>
</dbReference>
<dbReference type="OrthoDB" id="529996at2"/>
<dbReference type="InterPro" id="IPR038330">
    <property type="entry name" value="TspO/MBR-related_sf"/>
</dbReference>
<comment type="caution">
    <text evidence="7">The sequence shown here is derived from an EMBL/GenBank/DDBJ whole genome shotgun (WGS) entry which is preliminary data.</text>
</comment>
<evidence type="ECO:0000313" key="8">
    <source>
        <dbReference type="Proteomes" id="UP000032452"/>
    </source>
</evidence>
<comment type="subcellular location">
    <subcellularLocation>
        <location evidence="1">Membrane</location>
        <topology evidence="1">Multi-pass membrane protein</topology>
    </subcellularLocation>
</comment>
<dbReference type="GO" id="GO:0033013">
    <property type="term" value="P:tetrapyrrole metabolic process"/>
    <property type="evidence" value="ECO:0007669"/>
    <property type="project" value="UniProtKB-ARBA"/>
</dbReference>
<dbReference type="PANTHER" id="PTHR10057">
    <property type="entry name" value="PERIPHERAL-TYPE BENZODIAZEPINE RECEPTOR"/>
    <property type="match status" value="1"/>
</dbReference>
<reference evidence="7 8" key="1">
    <citation type="submission" date="2015-02" db="EMBL/GenBank/DDBJ databases">
        <title>Draft genome of a novel marine cyanobacterium (Chroococcales) isolated from South Atlantic Ocean.</title>
        <authorList>
            <person name="Rigonato J."/>
            <person name="Alvarenga D.O."/>
            <person name="Branco L.H."/>
            <person name="Varani A.M."/>
            <person name="Brandini F.P."/>
            <person name="Fiore M.F."/>
        </authorList>
    </citation>
    <scope>NUCLEOTIDE SEQUENCE [LARGE SCALE GENOMIC DNA]</scope>
    <source>
        <strain evidence="7 8">CENA595</strain>
    </source>
</reference>
<evidence type="ECO:0000313" key="7">
    <source>
        <dbReference type="EMBL" id="KJH69745.1"/>
    </source>
</evidence>
<name>A0A0D8ZLZ1_9CYAN</name>
<dbReference type="PANTHER" id="PTHR10057:SF0">
    <property type="entry name" value="TRANSLOCATOR PROTEIN"/>
    <property type="match status" value="1"/>
</dbReference>
<evidence type="ECO:0000256" key="1">
    <source>
        <dbReference type="ARBA" id="ARBA00004141"/>
    </source>
</evidence>